<evidence type="ECO:0000313" key="2">
    <source>
        <dbReference type="EMBL" id="OAD60862.1"/>
    </source>
</evidence>
<protein>
    <submittedName>
        <fullName evidence="2">Uncharacterized protein</fullName>
    </submittedName>
</protein>
<reference evidence="2 3" key="1">
    <citation type="submission" date="2015-07" db="EMBL/GenBank/DDBJ databases">
        <title>The genome of Eufriesea mexicana.</title>
        <authorList>
            <person name="Pan H."/>
            <person name="Kapheim K."/>
        </authorList>
    </citation>
    <scope>NUCLEOTIDE SEQUENCE [LARGE SCALE GENOMIC DNA]</scope>
    <source>
        <strain evidence="2">0111107269</strain>
        <tissue evidence="2">Whole body</tissue>
    </source>
</reference>
<proteinExistence type="predicted"/>
<gene>
    <name evidence="2" type="ORF">WN48_04677</name>
</gene>
<evidence type="ECO:0000313" key="3">
    <source>
        <dbReference type="Proteomes" id="UP000250275"/>
    </source>
</evidence>
<evidence type="ECO:0000256" key="1">
    <source>
        <dbReference type="SAM" id="MobiDB-lite"/>
    </source>
</evidence>
<dbReference type="Proteomes" id="UP000250275">
    <property type="component" value="Unassembled WGS sequence"/>
</dbReference>
<feature type="compositionally biased region" description="Polar residues" evidence="1">
    <location>
        <begin position="1"/>
        <end position="21"/>
    </location>
</feature>
<accession>A0A310SSY8</accession>
<keyword evidence="3" id="KW-1185">Reference proteome</keyword>
<dbReference type="AlphaFoldDB" id="A0A310SSY8"/>
<feature type="region of interest" description="Disordered" evidence="1">
    <location>
        <begin position="1"/>
        <end position="28"/>
    </location>
</feature>
<organism evidence="2 3">
    <name type="scientific">Eufriesea mexicana</name>
    <dbReference type="NCBI Taxonomy" id="516756"/>
    <lineage>
        <taxon>Eukaryota</taxon>
        <taxon>Metazoa</taxon>
        <taxon>Ecdysozoa</taxon>
        <taxon>Arthropoda</taxon>
        <taxon>Hexapoda</taxon>
        <taxon>Insecta</taxon>
        <taxon>Pterygota</taxon>
        <taxon>Neoptera</taxon>
        <taxon>Endopterygota</taxon>
        <taxon>Hymenoptera</taxon>
        <taxon>Apocrita</taxon>
        <taxon>Aculeata</taxon>
        <taxon>Apoidea</taxon>
        <taxon>Anthophila</taxon>
        <taxon>Apidae</taxon>
        <taxon>Eufriesea</taxon>
    </lineage>
</organism>
<sequence>MMTGAQSTAKGTPFSSSSSPNGEPVGFRLEEASSRFISGSEADNAELRKCSRAQGRARDTVERFRERCRALVIGSLHGAAAVSLLLAYGNETRVHGNYRGGKLDLGKNVRSGNLMDGDLSPATRFKRLAPGTKREINRPLAVMICSPPEGVHSWLMLPACSVCGGVKRGRKEKEEGMRFVLGLLIKLGTNYYGEGENDSAIFLSTVVYLLPRKEAYYFGTEVYPGSKKLRQ</sequence>
<name>A0A310SSY8_9HYME</name>
<dbReference type="EMBL" id="KQ760343">
    <property type="protein sequence ID" value="OAD60862.1"/>
    <property type="molecule type" value="Genomic_DNA"/>
</dbReference>